<dbReference type="AlphaFoldDB" id="A0A0F8ZID6"/>
<proteinExistence type="predicted"/>
<evidence type="ECO:0000313" key="1">
    <source>
        <dbReference type="EMBL" id="KKK93543.1"/>
    </source>
</evidence>
<name>A0A0F8ZID6_9ZZZZ</name>
<accession>A0A0F8ZID6</accession>
<sequence>MKRTIIAVCILVGVSLIAFAQTGKETRTSLERYQLIPATVHTLGRIGGTVEYRTAFLIDSQTGAVWQYEGRGVIGDEQKNDPVVKFAAHFARMPIGGLDGWSEELMWEMILEKQQKMRESREQRK</sequence>
<dbReference type="EMBL" id="LAZR01047728">
    <property type="protein sequence ID" value="KKK93543.1"/>
    <property type="molecule type" value="Genomic_DNA"/>
</dbReference>
<comment type="caution">
    <text evidence="1">The sequence shown here is derived from an EMBL/GenBank/DDBJ whole genome shotgun (WGS) entry which is preliminary data.</text>
</comment>
<organism evidence="1">
    <name type="scientific">marine sediment metagenome</name>
    <dbReference type="NCBI Taxonomy" id="412755"/>
    <lineage>
        <taxon>unclassified sequences</taxon>
        <taxon>metagenomes</taxon>
        <taxon>ecological metagenomes</taxon>
    </lineage>
</organism>
<gene>
    <name evidence="1" type="ORF">LCGC14_2691820</name>
</gene>
<protein>
    <submittedName>
        <fullName evidence="1">Uncharacterized protein</fullName>
    </submittedName>
</protein>
<reference evidence="1" key="1">
    <citation type="journal article" date="2015" name="Nature">
        <title>Complex archaea that bridge the gap between prokaryotes and eukaryotes.</title>
        <authorList>
            <person name="Spang A."/>
            <person name="Saw J.H."/>
            <person name="Jorgensen S.L."/>
            <person name="Zaremba-Niedzwiedzka K."/>
            <person name="Martijn J."/>
            <person name="Lind A.E."/>
            <person name="van Eijk R."/>
            <person name="Schleper C."/>
            <person name="Guy L."/>
            <person name="Ettema T.J."/>
        </authorList>
    </citation>
    <scope>NUCLEOTIDE SEQUENCE</scope>
</reference>